<dbReference type="InterPro" id="IPR001375">
    <property type="entry name" value="Peptidase_S9_cat"/>
</dbReference>
<keyword evidence="4" id="KW-0645">Protease</keyword>
<evidence type="ECO:0000259" key="9">
    <source>
        <dbReference type="Pfam" id="PF00326"/>
    </source>
</evidence>
<evidence type="ECO:0000256" key="2">
    <source>
        <dbReference type="ARBA" id="ARBA00005228"/>
    </source>
</evidence>
<feature type="chain" id="PRO_5001496888" description="prolyl oligopeptidase" evidence="8">
    <location>
        <begin position="19"/>
        <end position="745"/>
    </location>
</feature>
<protein>
    <recommendedName>
        <fullName evidence="3">prolyl oligopeptidase</fullName>
        <ecNumber evidence="3">3.4.21.26</ecNumber>
    </recommendedName>
</protein>
<dbReference type="InterPro" id="IPR051167">
    <property type="entry name" value="Prolyl_oligopep/macrocyclase"/>
</dbReference>
<dbReference type="STRING" id="1192034.CAP_1433"/>
<evidence type="ECO:0000313" key="12">
    <source>
        <dbReference type="Proteomes" id="UP000019678"/>
    </source>
</evidence>
<comment type="similarity">
    <text evidence="2">Belongs to the peptidase S9A family.</text>
</comment>
<proteinExistence type="inferred from homology"/>
<evidence type="ECO:0000256" key="4">
    <source>
        <dbReference type="ARBA" id="ARBA00022670"/>
    </source>
</evidence>
<dbReference type="FunFam" id="3.40.50.1820:FF:000005">
    <property type="entry name" value="Prolyl endopeptidase"/>
    <property type="match status" value="1"/>
</dbReference>
<dbReference type="GO" id="GO:0005829">
    <property type="term" value="C:cytosol"/>
    <property type="evidence" value="ECO:0007669"/>
    <property type="project" value="TreeGrafter"/>
</dbReference>
<dbReference type="SUPFAM" id="SSF50993">
    <property type="entry name" value="Peptidase/esterase 'gauge' domain"/>
    <property type="match status" value="1"/>
</dbReference>
<reference evidence="11 12" key="1">
    <citation type="submission" date="2013-05" db="EMBL/GenBank/DDBJ databases">
        <title>Genome assembly of Chondromyces apiculatus DSM 436.</title>
        <authorList>
            <person name="Sharma G."/>
            <person name="Khatri I."/>
            <person name="Kaur C."/>
            <person name="Mayilraj S."/>
            <person name="Subramanian S."/>
        </authorList>
    </citation>
    <scope>NUCLEOTIDE SEQUENCE [LARGE SCALE GENOMIC DNA]</scope>
    <source>
        <strain evidence="11 12">DSM 436</strain>
    </source>
</reference>
<dbReference type="EC" id="3.4.21.26" evidence="3"/>
<feature type="signal peptide" evidence="8">
    <location>
        <begin position="1"/>
        <end position="18"/>
    </location>
</feature>
<evidence type="ECO:0000256" key="7">
    <source>
        <dbReference type="SAM" id="MobiDB-lite"/>
    </source>
</evidence>
<dbReference type="eggNOG" id="COG1505">
    <property type="taxonomic scope" value="Bacteria"/>
</dbReference>
<keyword evidence="12" id="KW-1185">Reference proteome</keyword>
<feature type="domain" description="Peptidase S9A N-terminal" evidence="10">
    <location>
        <begin position="56"/>
        <end position="469"/>
    </location>
</feature>
<keyword evidence="8" id="KW-0732">Signal</keyword>
<evidence type="ECO:0000256" key="5">
    <source>
        <dbReference type="ARBA" id="ARBA00022801"/>
    </source>
</evidence>
<evidence type="ECO:0000256" key="1">
    <source>
        <dbReference type="ARBA" id="ARBA00001070"/>
    </source>
</evidence>
<accession>A0A017TDQ5</accession>
<gene>
    <name evidence="11" type="ORF">CAP_1433</name>
</gene>
<evidence type="ECO:0000259" key="10">
    <source>
        <dbReference type="Pfam" id="PF02897"/>
    </source>
</evidence>
<name>A0A017TDQ5_9BACT</name>
<feature type="compositionally biased region" description="Low complexity" evidence="7">
    <location>
        <begin position="22"/>
        <end position="36"/>
    </location>
</feature>
<dbReference type="InterPro" id="IPR023302">
    <property type="entry name" value="Pept_S9A_N"/>
</dbReference>
<evidence type="ECO:0000256" key="8">
    <source>
        <dbReference type="SAM" id="SignalP"/>
    </source>
</evidence>
<organism evidence="11 12">
    <name type="scientific">Chondromyces apiculatus DSM 436</name>
    <dbReference type="NCBI Taxonomy" id="1192034"/>
    <lineage>
        <taxon>Bacteria</taxon>
        <taxon>Pseudomonadati</taxon>
        <taxon>Myxococcota</taxon>
        <taxon>Polyangia</taxon>
        <taxon>Polyangiales</taxon>
        <taxon>Polyangiaceae</taxon>
        <taxon>Chondromyces</taxon>
    </lineage>
</organism>
<dbReference type="PANTHER" id="PTHR42881:SF2">
    <property type="entry name" value="PROLYL ENDOPEPTIDASE"/>
    <property type="match status" value="1"/>
</dbReference>
<dbReference type="InterPro" id="IPR002470">
    <property type="entry name" value="Peptidase_S9A"/>
</dbReference>
<dbReference type="PANTHER" id="PTHR42881">
    <property type="entry name" value="PROLYL ENDOPEPTIDASE"/>
    <property type="match status" value="1"/>
</dbReference>
<dbReference type="EMBL" id="ASRX01000014">
    <property type="protein sequence ID" value="EYF06736.1"/>
    <property type="molecule type" value="Genomic_DNA"/>
</dbReference>
<evidence type="ECO:0000256" key="3">
    <source>
        <dbReference type="ARBA" id="ARBA00011897"/>
    </source>
</evidence>
<dbReference type="PROSITE" id="PS00708">
    <property type="entry name" value="PRO_ENDOPEP_SER"/>
    <property type="match status" value="1"/>
</dbReference>
<evidence type="ECO:0000256" key="6">
    <source>
        <dbReference type="ARBA" id="ARBA00022825"/>
    </source>
</evidence>
<feature type="domain" description="Peptidase S9 prolyl oligopeptidase catalytic" evidence="9">
    <location>
        <begin position="527"/>
        <end position="738"/>
    </location>
</feature>
<comment type="catalytic activity">
    <reaction evidence="1">
        <text>Hydrolysis of Pro-|-Xaa &gt;&gt; Ala-|-Xaa in oligopeptides.</text>
        <dbReference type="EC" id="3.4.21.26"/>
    </reaction>
</comment>
<dbReference type="InterPro" id="IPR002471">
    <property type="entry name" value="Pept_S9_AS"/>
</dbReference>
<dbReference type="PRINTS" id="PR00862">
    <property type="entry name" value="PROLIGOPTASE"/>
</dbReference>
<dbReference type="Gene3D" id="3.40.50.1820">
    <property type="entry name" value="alpha/beta hydrolase"/>
    <property type="match status" value="1"/>
</dbReference>
<feature type="region of interest" description="Disordered" evidence="7">
    <location>
        <begin position="20"/>
        <end position="52"/>
    </location>
</feature>
<dbReference type="GO" id="GO:0070012">
    <property type="term" value="F:oligopeptidase activity"/>
    <property type="evidence" value="ECO:0007669"/>
    <property type="project" value="TreeGrafter"/>
</dbReference>
<dbReference type="Proteomes" id="UP000019678">
    <property type="component" value="Unassembled WGS sequence"/>
</dbReference>
<dbReference type="GO" id="GO:0004252">
    <property type="term" value="F:serine-type endopeptidase activity"/>
    <property type="evidence" value="ECO:0007669"/>
    <property type="project" value="UniProtKB-EC"/>
</dbReference>
<dbReference type="Pfam" id="PF02897">
    <property type="entry name" value="Peptidase_S9_N"/>
    <property type="match status" value="1"/>
</dbReference>
<dbReference type="Gene3D" id="2.130.10.120">
    <property type="entry name" value="Prolyl oligopeptidase, N-terminal domain"/>
    <property type="match status" value="1"/>
</dbReference>
<dbReference type="Pfam" id="PF00326">
    <property type="entry name" value="Peptidase_S9"/>
    <property type="match status" value="1"/>
</dbReference>
<dbReference type="SUPFAM" id="SSF53474">
    <property type="entry name" value="alpha/beta-Hydrolases"/>
    <property type="match status" value="1"/>
</dbReference>
<dbReference type="AlphaFoldDB" id="A0A017TDQ5"/>
<comment type="caution">
    <text evidence="11">The sequence shown here is derived from an EMBL/GenBank/DDBJ whole genome shotgun (WGS) entry which is preliminary data.</text>
</comment>
<keyword evidence="6" id="KW-0720">Serine protease</keyword>
<evidence type="ECO:0000313" key="11">
    <source>
        <dbReference type="EMBL" id="EYF06736.1"/>
    </source>
</evidence>
<sequence length="745" mass="81666">MRLTALVLLGLCAGACGGAGQPETPTMSSTPMSSTPETPPNTPPSAASSERLAYPATRTVPIRDVLHGVEVADPYRWLEDVKSPEVQAWMKAQDDFTRAQIDALPGREALAARLKELYYIDAVSAPRHRKGRYFYSRRHATKEKSVVYFRDGQKGEEKVLFDPNTWSEDGSVSLGSWHPSWDGKRVAYKVQRNNSDEATMHVLDVATNKKSEVDVIEGAKYASASWTPAGDGFYYVWLPTDPAVPTADRPGYAEIRFHKLGEDPRKDRVIRERTGDPSTFVDATLSKDGHFLILTVQHGWATNDIYFRDLRKGGAAGAGGASGTGGSKDVPLVVGKKAHYYAEVYKDRFYVMTDEDAPHYRVFEVDPARPERAAWKEVVKERADATLDSFSIIGGHLALGYLKNASSLVELRALDGKLVRELRLPGIGTVGGPLGLPDEDEAYFSFESYTSPPEIFSTSIKTGKTETYAKIQVPVDSSPYVVEQVFFPSKDGTRISMFIVRRKDMPRDGSTRTLLYGYGGFLVSMSPHFMSSMYPWLEQGGVFAVANLRGGGEYGEDWHKAGMLLAKQNTFDDFIAAAEYLVREKVTRPDRLVIQGGSNGGLLMGAAVTQRPDLFAAALCAVPLLDMVRYHLFGSGKTWTGEYGSAENAEQFKVLHGYSPYHHVKAGTKYPAMFLLSADSDDRVDPMHARKFAAAMQAATTGGPVLLRIEKNAGHGGADLVRSAVEKGADQYAFAIAQTGGMTKP</sequence>
<dbReference type="InterPro" id="IPR029058">
    <property type="entry name" value="AB_hydrolase_fold"/>
</dbReference>
<dbReference type="GO" id="GO:0006508">
    <property type="term" value="P:proteolysis"/>
    <property type="evidence" value="ECO:0007669"/>
    <property type="project" value="UniProtKB-KW"/>
</dbReference>
<keyword evidence="5" id="KW-0378">Hydrolase</keyword>